<comment type="subunit">
    <text evidence="8">Homodimer.</text>
</comment>
<feature type="domain" description="Tetrapyrrole biosynthesis glutamyl-tRNA reductase dimerisation" evidence="14">
    <location>
        <begin position="315"/>
        <end position="412"/>
    </location>
</feature>
<evidence type="ECO:0000256" key="1">
    <source>
        <dbReference type="ARBA" id="ARBA00005059"/>
    </source>
</evidence>
<dbReference type="HAMAP" id="MF_00087">
    <property type="entry name" value="Glu_tRNA_reductase"/>
    <property type="match status" value="1"/>
</dbReference>
<comment type="pathway">
    <text evidence="1 8 13">Porphyrin-containing compound metabolism; protoporphyrin-IX biosynthesis; 5-aminolevulinate from L-glutamyl-tRNA(Glu): step 1/2.</text>
</comment>
<feature type="domain" description="Quinate/shikimate 5-dehydrogenase/glutamyl-tRNA reductase" evidence="15">
    <location>
        <begin position="174"/>
        <end position="300"/>
    </location>
</feature>
<comment type="caution">
    <text evidence="17">The sequence shown here is derived from an EMBL/GenBank/DDBJ whole genome shotgun (WGS) entry which is preliminary data.</text>
</comment>
<dbReference type="EC" id="1.2.1.70" evidence="3 8"/>
<dbReference type="InterPro" id="IPR000343">
    <property type="entry name" value="4pyrrol_synth_GluRdtase"/>
</dbReference>
<feature type="binding site" evidence="8 10">
    <location>
        <begin position="115"/>
        <end position="117"/>
    </location>
    <ligand>
        <name>substrate</name>
    </ligand>
</feature>
<accession>A0A4Q9JTY6</accession>
<keyword evidence="4 8" id="KW-0521">NADP</keyword>
<dbReference type="SUPFAM" id="SSF51735">
    <property type="entry name" value="NAD(P)-binding Rossmann-fold domains"/>
    <property type="match status" value="1"/>
</dbReference>
<comment type="function">
    <text evidence="8">Catalyzes the NADPH-dependent reduction of glutamyl-tRNA(Glu) to glutamate 1-semialdehyde (GSA).</text>
</comment>
<dbReference type="InterPro" id="IPR036453">
    <property type="entry name" value="GluRdtase_dimer_dom_sf"/>
</dbReference>
<dbReference type="Pfam" id="PF00745">
    <property type="entry name" value="GlutR_dimer"/>
    <property type="match status" value="1"/>
</dbReference>
<dbReference type="PROSITE" id="PS00747">
    <property type="entry name" value="GLUTR"/>
    <property type="match status" value="1"/>
</dbReference>
<feature type="active site" description="Nucleophile" evidence="8 9">
    <location>
        <position position="51"/>
    </location>
</feature>
<comment type="similarity">
    <text evidence="2 8 13">Belongs to the glutamyl-tRNA reductase family.</text>
</comment>
<dbReference type="InterPro" id="IPR036291">
    <property type="entry name" value="NAD(P)-bd_dom_sf"/>
</dbReference>
<dbReference type="PANTHER" id="PTHR43013:SF1">
    <property type="entry name" value="GLUTAMYL-TRNA REDUCTASE"/>
    <property type="match status" value="1"/>
</dbReference>
<comment type="catalytic activity">
    <reaction evidence="7 8 13">
        <text>(S)-4-amino-5-oxopentanoate + tRNA(Glu) + NADP(+) = L-glutamyl-tRNA(Glu) + NADPH + H(+)</text>
        <dbReference type="Rhea" id="RHEA:12344"/>
        <dbReference type="Rhea" id="RHEA-COMP:9663"/>
        <dbReference type="Rhea" id="RHEA-COMP:9680"/>
        <dbReference type="ChEBI" id="CHEBI:15378"/>
        <dbReference type="ChEBI" id="CHEBI:57501"/>
        <dbReference type="ChEBI" id="CHEBI:57783"/>
        <dbReference type="ChEBI" id="CHEBI:58349"/>
        <dbReference type="ChEBI" id="CHEBI:78442"/>
        <dbReference type="ChEBI" id="CHEBI:78520"/>
        <dbReference type="EC" id="1.2.1.70"/>
    </reaction>
</comment>
<dbReference type="Pfam" id="PF01488">
    <property type="entry name" value="Shikimate_DH"/>
    <property type="match status" value="1"/>
</dbReference>
<dbReference type="InterPro" id="IPR006151">
    <property type="entry name" value="Shikm_DH/Glu-tRNA_Rdtase"/>
</dbReference>
<evidence type="ECO:0000313" key="18">
    <source>
        <dbReference type="Proteomes" id="UP000292583"/>
    </source>
</evidence>
<dbReference type="InterPro" id="IPR015896">
    <property type="entry name" value="4pyrrol_synth_GluRdtase_dimer"/>
</dbReference>
<evidence type="ECO:0000256" key="8">
    <source>
        <dbReference type="HAMAP-Rule" id="MF_00087"/>
    </source>
</evidence>
<evidence type="ECO:0000256" key="7">
    <source>
        <dbReference type="ARBA" id="ARBA00047464"/>
    </source>
</evidence>
<dbReference type="AlphaFoldDB" id="A0A4Q9JTY6"/>
<dbReference type="OrthoDB" id="110209at2"/>
<comment type="miscellaneous">
    <text evidence="8">During catalysis, the active site Cys acts as a nucleophile attacking the alpha-carbonyl group of tRNA-bound glutamate with the formation of a thioester intermediate between enzyme and glutamate, and the concomitant release of tRNA(Glu). The thioester intermediate is finally reduced by direct hydride transfer from NADPH, to form the product GSA.</text>
</comment>
<dbReference type="FunFam" id="3.30.460.30:FF:000001">
    <property type="entry name" value="Glutamyl-tRNA reductase"/>
    <property type="match status" value="1"/>
</dbReference>
<dbReference type="Pfam" id="PF05201">
    <property type="entry name" value="GlutR_N"/>
    <property type="match status" value="1"/>
</dbReference>
<dbReference type="GO" id="GO:0019353">
    <property type="term" value="P:protoporphyrinogen IX biosynthetic process from glutamate"/>
    <property type="evidence" value="ECO:0007669"/>
    <property type="project" value="TreeGrafter"/>
</dbReference>
<dbReference type="GO" id="GO:0050661">
    <property type="term" value="F:NADP binding"/>
    <property type="evidence" value="ECO:0007669"/>
    <property type="project" value="InterPro"/>
</dbReference>
<dbReference type="CDD" id="cd05213">
    <property type="entry name" value="NAD_bind_Glutamyl_tRNA_reduct"/>
    <property type="match status" value="1"/>
</dbReference>
<evidence type="ECO:0000256" key="11">
    <source>
        <dbReference type="PIRSR" id="PIRSR000445-3"/>
    </source>
</evidence>
<dbReference type="Proteomes" id="UP000292583">
    <property type="component" value="Unassembled WGS sequence"/>
</dbReference>
<gene>
    <name evidence="8" type="primary">hemA</name>
    <name evidence="17" type="ORF">DU473_04510</name>
</gene>
<dbReference type="InterPro" id="IPR015895">
    <property type="entry name" value="4pyrrol_synth_GluRdtase_N"/>
</dbReference>
<dbReference type="GO" id="GO:0008883">
    <property type="term" value="F:glutamyl-tRNA reductase activity"/>
    <property type="evidence" value="ECO:0007669"/>
    <property type="project" value="UniProtKB-UniRule"/>
</dbReference>
<feature type="domain" description="Glutamyl-tRNA reductase N-terminal" evidence="16">
    <location>
        <begin position="6"/>
        <end position="157"/>
    </location>
</feature>
<evidence type="ECO:0000256" key="6">
    <source>
        <dbReference type="ARBA" id="ARBA00023244"/>
    </source>
</evidence>
<evidence type="ECO:0000256" key="5">
    <source>
        <dbReference type="ARBA" id="ARBA00023002"/>
    </source>
</evidence>
<evidence type="ECO:0000259" key="14">
    <source>
        <dbReference type="Pfam" id="PF00745"/>
    </source>
</evidence>
<name>A0A4Q9JTY6_9BACT</name>
<keyword evidence="18" id="KW-1185">Reference proteome</keyword>
<dbReference type="Gene3D" id="3.40.50.720">
    <property type="entry name" value="NAD(P)-binding Rossmann-like Domain"/>
    <property type="match status" value="1"/>
</dbReference>
<evidence type="ECO:0000256" key="13">
    <source>
        <dbReference type="RuleBase" id="RU000584"/>
    </source>
</evidence>
<dbReference type="InterPro" id="IPR036343">
    <property type="entry name" value="GluRdtase_N_sf"/>
</dbReference>
<dbReference type="PIRSF" id="PIRSF000445">
    <property type="entry name" value="4pyrrol_synth_GluRdtase"/>
    <property type="match status" value="1"/>
</dbReference>
<feature type="binding site" evidence="8 10">
    <location>
        <begin position="50"/>
        <end position="53"/>
    </location>
    <ligand>
        <name>substrate</name>
    </ligand>
</feature>
<evidence type="ECO:0000313" key="17">
    <source>
        <dbReference type="EMBL" id="TBR81070.1"/>
    </source>
</evidence>
<evidence type="ECO:0000256" key="12">
    <source>
        <dbReference type="PIRSR" id="PIRSR000445-4"/>
    </source>
</evidence>
<dbReference type="UniPathway" id="UPA00251">
    <property type="reaction ID" value="UER00316"/>
</dbReference>
<proteinExistence type="inferred from homology"/>
<dbReference type="EMBL" id="QPGR01000007">
    <property type="protein sequence ID" value="TBR81070.1"/>
    <property type="molecule type" value="Genomic_DNA"/>
</dbReference>
<evidence type="ECO:0000259" key="16">
    <source>
        <dbReference type="Pfam" id="PF05201"/>
    </source>
</evidence>
<sequence length="437" mass="50052">MHYFCISFTHKNTDISIREKLSFSNNANKKEFLDIICANENIKEGLVISTCNRIEILTFVKNKSQIDKFIISSLSLFCNVDSQILFEKADIYEDSDAVHHLFAVASSLDSLVVGETQIVKQLKDAFIFALENKFCSMHLSRIMHFSFKCAAKVRNQTQISKNPISVASVCVAKAKEFFDLTQKKAIVIGAGEMSELASRYLISAGAKVIILNRDLKKAKKLCENLGESSHFDHLSQLSSYINDYDLFFSATNASNAIITKELLKEVDFKRYFFDIAVPRDIELEENDKIKVFSVDDLEEVVKKNLILREHEAQIAYKIVNTMTDEFFKYLNDLAIMPVIKAIRLEAKECATKQLEIALNKGYLKKSDFKEAQKLIHQVFKAFLHTPTINLKKMQGKIQSDTIVNAMRYVFDIKNDLEDLNLNQYKCEFNAKEEDEIQ</sequence>
<evidence type="ECO:0000256" key="3">
    <source>
        <dbReference type="ARBA" id="ARBA00012970"/>
    </source>
</evidence>
<reference evidence="17 18" key="1">
    <citation type="submission" date="2018-07" db="EMBL/GenBank/DDBJ databases">
        <title>Campylobacter zealandensis sp. nov., isolated from birds and water in New Zealand.</title>
        <authorList>
            <person name="Wilkinson D.A."/>
            <person name="Biggs P.J."/>
            <person name="French N.P."/>
            <person name="Midwinter A.C."/>
        </authorList>
    </citation>
    <scope>NUCLEOTIDE SEQUENCE [LARGE SCALE GENOMIC DNA]</scope>
    <source>
        <strain evidence="17 18">B423b</strain>
    </source>
</reference>
<evidence type="ECO:0000256" key="2">
    <source>
        <dbReference type="ARBA" id="ARBA00005916"/>
    </source>
</evidence>
<evidence type="ECO:0000256" key="10">
    <source>
        <dbReference type="PIRSR" id="PIRSR000445-2"/>
    </source>
</evidence>
<keyword evidence="6 8" id="KW-0627">Porphyrin biosynthesis</keyword>
<keyword evidence="5 8" id="KW-0560">Oxidoreductase</keyword>
<dbReference type="InterPro" id="IPR018214">
    <property type="entry name" value="GluRdtase_CS"/>
</dbReference>
<evidence type="ECO:0000259" key="15">
    <source>
        <dbReference type="Pfam" id="PF01488"/>
    </source>
</evidence>
<dbReference type="NCBIfam" id="TIGR01035">
    <property type="entry name" value="hemA"/>
    <property type="match status" value="1"/>
</dbReference>
<evidence type="ECO:0000256" key="4">
    <source>
        <dbReference type="ARBA" id="ARBA00022857"/>
    </source>
</evidence>
<dbReference type="PANTHER" id="PTHR43013">
    <property type="entry name" value="GLUTAMYL-TRNA REDUCTASE"/>
    <property type="match status" value="1"/>
</dbReference>
<feature type="binding site" evidence="8 11">
    <location>
        <begin position="189"/>
        <end position="194"/>
    </location>
    <ligand>
        <name>NADP(+)</name>
        <dbReference type="ChEBI" id="CHEBI:58349"/>
    </ligand>
</feature>
<dbReference type="SUPFAM" id="SSF69742">
    <property type="entry name" value="Glutamyl tRNA-reductase catalytic, N-terminal domain"/>
    <property type="match status" value="1"/>
</dbReference>
<evidence type="ECO:0000256" key="9">
    <source>
        <dbReference type="PIRSR" id="PIRSR000445-1"/>
    </source>
</evidence>
<protein>
    <recommendedName>
        <fullName evidence="3 8">Glutamyl-tRNA reductase</fullName>
        <shortName evidence="8">GluTR</shortName>
        <ecNumber evidence="3 8">1.2.1.70</ecNumber>
    </recommendedName>
</protein>
<dbReference type="SUPFAM" id="SSF69075">
    <property type="entry name" value="Glutamyl tRNA-reductase dimerization domain"/>
    <property type="match status" value="1"/>
</dbReference>
<comment type="domain">
    <text evidence="8">Possesses an unusual extended V-shaped dimeric structure with each monomer consisting of three distinct domains arranged along a curved 'spinal' alpha-helix. The N-terminal catalytic domain specifically recognizes the glutamate moiety of the substrate. The second domain is the NADPH-binding domain, and the third C-terminal domain is responsible for dimerization.</text>
</comment>
<feature type="binding site" evidence="8 10">
    <location>
        <position position="110"/>
    </location>
    <ligand>
        <name>substrate</name>
    </ligand>
</feature>
<dbReference type="RefSeq" id="WP_131186613.1">
    <property type="nucleotide sequence ID" value="NZ_CP076657.1"/>
</dbReference>
<feature type="binding site" evidence="8 10">
    <location>
        <position position="121"/>
    </location>
    <ligand>
        <name>substrate</name>
    </ligand>
</feature>
<dbReference type="Gene3D" id="3.30.460.30">
    <property type="entry name" value="Glutamyl-tRNA reductase, N-terminal domain"/>
    <property type="match status" value="1"/>
</dbReference>
<feature type="site" description="Important for activity" evidence="8 12">
    <location>
        <position position="100"/>
    </location>
</feature>
<organism evidence="17 18">
    <name type="scientific">Campylobacter novaezeelandiae</name>
    <dbReference type="NCBI Taxonomy" id="2267891"/>
    <lineage>
        <taxon>Bacteria</taxon>
        <taxon>Pseudomonadati</taxon>
        <taxon>Campylobacterota</taxon>
        <taxon>Epsilonproteobacteria</taxon>
        <taxon>Campylobacterales</taxon>
        <taxon>Campylobacteraceae</taxon>
        <taxon>Campylobacter</taxon>
    </lineage>
</organism>